<proteinExistence type="predicted"/>
<feature type="compositionally biased region" description="Basic and acidic residues" evidence="1">
    <location>
        <begin position="20"/>
        <end position="33"/>
    </location>
</feature>
<evidence type="ECO:0000313" key="3">
    <source>
        <dbReference type="Proteomes" id="UP000602198"/>
    </source>
</evidence>
<dbReference type="RefSeq" id="WP_201944320.1">
    <property type="nucleotide sequence ID" value="NZ_JAERRJ010000002.1"/>
</dbReference>
<organism evidence="2 3">
    <name type="scientific">Nocardia acididurans</name>
    <dbReference type="NCBI Taxonomy" id="2802282"/>
    <lineage>
        <taxon>Bacteria</taxon>
        <taxon>Bacillati</taxon>
        <taxon>Actinomycetota</taxon>
        <taxon>Actinomycetes</taxon>
        <taxon>Mycobacteriales</taxon>
        <taxon>Nocardiaceae</taxon>
        <taxon>Nocardia</taxon>
    </lineage>
</organism>
<name>A0ABS1LZZ7_9NOCA</name>
<feature type="region of interest" description="Disordered" evidence="1">
    <location>
        <begin position="1"/>
        <end position="36"/>
    </location>
</feature>
<keyword evidence="3" id="KW-1185">Reference proteome</keyword>
<dbReference type="Proteomes" id="UP000602198">
    <property type="component" value="Unassembled WGS sequence"/>
</dbReference>
<comment type="caution">
    <text evidence="2">The sequence shown here is derived from an EMBL/GenBank/DDBJ whole genome shotgun (WGS) entry which is preliminary data.</text>
</comment>
<evidence type="ECO:0000256" key="1">
    <source>
        <dbReference type="SAM" id="MobiDB-lite"/>
    </source>
</evidence>
<evidence type="ECO:0000313" key="2">
    <source>
        <dbReference type="EMBL" id="MBL1073816.1"/>
    </source>
</evidence>
<accession>A0ABS1LZZ7</accession>
<protein>
    <submittedName>
        <fullName evidence="2">Uncharacterized protein</fullName>
    </submittedName>
</protein>
<gene>
    <name evidence="2" type="ORF">JK358_05370</name>
</gene>
<sequence>MFHYELAAHSSLSHRPGVRRAGERGDQRVEGRPRPHIGVVIEPAVQDDQSLDWSRAAELPLESRPLGQAVLEVR</sequence>
<dbReference type="EMBL" id="JAERRJ010000002">
    <property type="protein sequence ID" value="MBL1073816.1"/>
    <property type="molecule type" value="Genomic_DNA"/>
</dbReference>
<reference evidence="2 3" key="1">
    <citation type="submission" date="2021-01" db="EMBL/GenBank/DDBJ databases">
        <title>WGS of actinomycetes isolated from Thailand.</title>
        <authorList>
            <person name="Thawai C."/>
        </authorList>
    </citation>
    <scope>NUCLEOTIDE SEQUENCE [LARGE SCALE GENOMIC DNA]</scope>
    <source>
        <strain evidence="2 3">LPG 2</strain>
    </source>
</reference>